<dbReference type="FunFam" id="1.10.10.60:FF:000091">
    <property type="entry name" value="CDC5 cell division cycle 5-like"/>
    <property type="match status" value="1"/>
</dbReference>
<dbReference type="InterPro" id="IPR017930">
    <property type="entry name" value="Myb_dom"/>
</dbReference>
<dbReference type="SMART" id="SM00717">
    <property type="entry name" value="SANT"/>
    <property type="match status" value="2"/>
</dbReference>
<dbReference type="InterPro" id="IPR009057">
    <property type="entry name" value="Homeodomain-like_sf"/>
</dbReference>
<feature type="coiled-coil region" evidence="9">
    <location>
        <begin position="672"/>
        <end position="713"/>
    </location>
</feature>
<evidence type="ECO:0000256" key="3">
    <source>
        <dbReference type="ARBA" id="ARBA00022664"/>
    </source>
</evidence>
<keyword evidence="13" id="KW-0131">Cell cycle</keyword>
<keyword evidence="6" id="KW-0238">DNA-binding</keyword>
<comment type="subcellular location">
    <subcellularLocation>
        <location evidence="1">Nucleus</location>
    </subcellularLocation>
</comment>
<evidence type="ECO:0000256" key="10">
    <source>
        <dbReference type="SAM" id="MobiDB-lite"/>
    </source>
</evidence>
<reference evidence="13" key="1">
    <citation type="submission" date="2020-06" db="EMBL/GenBank/DDBJ databases">
        <authorList>
            <person name="Li T."/>
            <person name="Hu X."/>
            <person name="Zhang T."/>
            <person name="Song X."/>
            <person name="Zhang H."/>
            <person name="Dai N."/>
            <person name="Sheng W."/>
            <person name="Hou X."/>
            <person name="Wei L."/>
        </authorList>
    </citation>
    <scope>NUCLEOTIDE SEQUENCE</scope>
    <source>
        <strain evidence="13">KEN1</strain>
        <tissue evidence="13">Leaf</tissue>
    </source>
</reference>
<feature type="region of interest" description="Disordered" evidence="10">
    <location>
        <begin position="101"/>
        <end position="141"/>
    </location>
</feature>
<dbReference type="InterPro" id="IPR021786">
    <property type="entry name" value="Cdc5p/Cef1_C"/>
</dbReference>
<dbReference type="Pfam" id="PF11831">
    <property type="entry name" value="Myb_Cef"/>
    <property type="match status" value="1"/>
</dbReference>
<feature type="region of interest" description="Disordered" evidence="10">
    <location>
        <begin position="396"/>
        <end position="439"/>
    </location>
</feature>
<dbReference type="GO" id="GO:0051301">
    <property type="term" value="P:cell division"/>
    <property type="evidence" value="ECO:0007669"/>
    <property type="project" value="UniProtKB-KW"/>
</dbReference>
<evidence type="ECO:0000256" key="9">
    <source>
        <dbReference type="SAM" id="Coils"/>
    </source>
</evidence>
<dbReference type="GO" id="GO:0000974">
    <property type="term" value="C:Prp19 complex"/>
    <property type="evidence" value="ECO:0007669"/>
    <property type="project" value="InterPro"/>
</dbReference>
<evidence type="ECO:0000256" key="8">
    <source>
        <dbReference type="ARBA" id="ARBA00023242"/>
    </source>
</evidence>
<dbReference type="PROSITE" id="PS51294">
    <property type="entry name" value="HTH_MYB"/>
    <property type="match status" value="1"/>
</dbReference>
<accession>A0AAW2XDE8</accession>
<protein>
    <submittedName>
        <fullName evidence="13">Cell division cycle 5-like protein</fullName>
    </submittedName>
</protein>
<evidence type="ECO:0000256" key="6">
    <source>
        <dbReference type="ARBA" id="ARBA00023125"/>
    </source>
</evidence>
<dbReference type="PANTHER" id="PTHR45885:SF1">
    <property type="entry name" value="CELL DIVISION CYCLE 5-LIKE PROTEIN"/>
    <property type="match status" value="1"/>
</dbReference>
<keyword evidence="8" id="KW-0539">Nucleus</keyword>
<comment type="caution">
    <text evidence="13">The sequence shown here is derived from an EMBL/GenBank/DDBJ whole genome shotgun (WGS) entry which is preliminary data.</text>
</comment>
<name>A0AAW2XDE8_9LAMI</name>
<dbReference type="Gene3D" id="1.10.10.60">
    <property type="entry name" value="Homeodomain-like"/>
    <property type="match status" value="2"/>
</dbReference>
<organism evidence="13">
    <name type="scientific">Sesamum latifolium</name>
    <dbReference type="NCBI Taxonomy" id="2727402"/>
    <lineage>
        <taxon>Eukaryota</taxon>
        <taxon>Viridiplantae</taxon>
        <taxon>Streptophyta</taxon>
        <taxon>Embryophyta</taxon>
        <taxon>Tracheophyta</taxon>
        <taxon>Spermatophyta</taxon>
        <taxon>Magnoliopsida</taxon>
        <taxon>eudicotyledons</taxon>
        <taxon>Gunneridae</taxon>
        <taxon>Pentapetalae</taxon>
        <taxon>asterids</taxon>
        <taxon>lamiids</taxon>
        <taxon>Lamiales</taxon>
        <taxon>Pedaliaceae</taxon>
        <taxon>Sesamum</taxon>
    </lineage>
</organism>
<feature type="domain" description="Myb-like" evidence="11">
    <location>
        <begin position="1"/>
        <end position="44"/>
    </location>
</feature>
<comment type="similarity">
    <text evidence="2">Belongs to the CEF1 family.</text>
</comment>
<reference evidence="13" key="2">
    <citation type="journal article" date="2024" name="Plant">
        <title>Genomic evolution and insights into agronomic trait innovations of Sesamum species.</title>
        <authorList>
            <person name="Miao H."/>
            <person name="Wang L."/>
            <person name="Qu L."/>
            <person name="Liu H."/>
            <person name="Sun Y."/>
            <person name="Le M."/>
            <person name="Wang Q."/>
            <person name="Wei S."/>
            <person name="Zheng Y."/>
            <person name="Lin W."/>
            <person name="Duan Y."/>
            <person name="Cao H."/>
            <person name="Xiong S."/>
            <person name="Wang X."/>
            <person name="Wei L."/>
            <person name="Li C."/>
            <person name="Ma Q."/>
            <person name="Ju M."/>
            <person name="Zhao R."/>
            <person name="Li G."/>
            <person name="Mu C."/>
            <person name="Tian Q."/>
            <person name="Mei H."/>
            <person name="Zhang T."/>
            <person name="Gao T."/>
            <person name="Zhang H."/>
        </authorList>
    </citation>
    <scope>NUCLEOTIDE SEQUENCE</scope>
    <source>
        <strain evidence="13">KEN1</strain>
    </source>
</reference>
<dbReference type="EMBL" id="JACGWN010000004">
    <property type="protein sequence ID" value="KAL0452104.1"/>
    <property type="molecule type" value="Genomic_DNA"/>
</dbReference>
<evidence type="ECO:0000259" key="11">
    <source>
        <dbReference type="PROSITE" id="PS50090"/>
    </source>
</evidence>
<evidence type="ECO:0000256" key="5">
    <source>
        <dbReference type="ARBA" id="ARBA00022737"/>
    </source>
</evidence>
<dbReference type="PROSITE" id="PS50090">
    <property type="entry name" value="MYB_LIKE"/>
    <property type="match status" value="2"/>
</dbReference>
<dbReference type="InterPro" id="IPR047240">
    <property type="entry name" value="SANT_CDC5L_II"/>
</dbReference>
<evidence type="ECO:0000313" key="13">
    <source>
        <dbReference type="EMBL" id="KAL0452104.1"/>
    </source>
</evidence>
<dbReference type="AlphaFoldDB" id="A0AAW2XDE8"/>
<dbReference type="CDD" id="cd00167">
    <property type="entry name" value="SANT"/>
    <property type="match status" value="1"/>
</dbReference>
<evidence type="ECO:0000256" key="7">
    <source>
        <dbReference type="ARBA" id="ARBA00023187"/>
    </source>
</evidence>
<proteinExistence type="inferred from homology"/>
<sequence length="887" mass="100826">MEEYGGRDLESGGYEVWKNQWARISSLLVRKSAKQCKARWYEWLDPSIKKTEWTREEDEKLLHLAKLMPTQWRTIAPIVGRTPSQCLERYEKLLDAACAKDENYEPGDDPRKLRPGEIDPNPESKPARPDPVDMDEDEKEMLSEARARLANTRGKKAKRKAREKQLEEARRLASLQKRRELKAAGIDIRQRKRKRRGIDYNAEIPFEKKPPPGFYDVADEDRPTELVKFPTTIEELEGERRVDKEARLRKQDIARNKIAQRQDAPSAIMQANKLNDPETVRKRSKLNLPAPQIPDHELEAIAKIGIASDLVGNEELTEGNAATRALLASYAQTPRQGMTPMRTPQRTPAGKQDAIMMEAENQRRLTQSQTPLLGGENPMLHPSDFSGVTPKKRDIATPNPLLTPSATPGGTGLTPRIGMTPSRDVYSLGMTPKGTPMRDELHINEDMDMHEDGKLRQSGSKKELLSGLKNLPQPKNEYQIVIQPFPEDEEEPEEKIEEDMSDRIAREKAEEEARQQALLKKRSKVLQRELPRPPPASLDLIRNSLIRADEDKSSFVPPTLVEQADELIRKELLSLLEHDNVKYPLDEKSTKEKKKGGKRAANGKFVSVPPIDEFEENELKEADELIKDEAQLLRVAMGHENESLDGYVEAHKTCLNDMMYFPTRDGYGLSSVANNMEKLAALQNEFENVKKKMDDETKKAQRLEQKIKVLTNGYQMRAGKLWTQIEATFKQMDTAGTELECFQALQKQEQLSGTHRISNLWEEVQKQKELERILQKRYGDLLPELERLQHLIDAYRLQAEREQELAAKNDSPALDKTDVAMDQTAAPDLETPKGETAANNEGLELSDAPAEPQAESAAEPRPNLLLSLSLSLSPYFRSICCTRSWKS</sequence>
<dbReference type="GO" id="GO:0005681">
    <property type="term" value="C:spliceosomal complex"/>
    <property type="evidence" value="ECO:0007669"/>
    <property type="project" value="UniProtKB-KW"/>
</dbReference>
<keyword evidence="9" id="KW-0175">Coiled coil</keyword>
<evidence type="ECO:0000259" key="12">
    <source>
        <dbReference type="PROSITE" id="PS51294"/>
    </source>
</evidence>
<feature type="compositionally biased region" description="Basic and acidic residues" evidence="10">
    <location>
        <begin position="101"/>
        <end position="117"/>
    </location>
</feature>
<dbReference type="Pfam" id="PF00249">
    <property type="entry name" value="Myb_DNA-binding"/>
    <property type="match status" value="1"/>
</dbReference>
<keyword evidence="7" id="KW-0508">mRNA splicing</keyword>
<keyword evidence="3" id="KW-0507">mRNA processing</keyword>
<keyword evidence="13" id="KW-0132">Cell division</keyword>
<dbReference type="InterPro" id="IPR001005">
    <property type="entry name" value="SANT/Myb"/>
</dbReference>
<keyword evidence="5" id="KW-0677">Repeat</keyword>
<gene>
    <name evidence="13" type="ORF">Slati_1188500</name>
</gene>
<dbReference type="PANTHER" id="PTHR45885">
    <property type="entry name" value="CELL DIVISION CYCLE 5-LIKE PROTEIN"/>
    <property type="match status" value="1"/>
</dbReference>
<dbReference type="GO" id="GO:0003677">
    <property type="term" value="F:DNA binding"/>
    <property type="evidence" value="ECO:0007669"/>
    <property type="project" value="UniProtKB-KW"/>
</dbReference>
<feature type="domain" description="HTH myb-type" evidence="12">
    <location>
        <begin position="45"/>
        <end position="98"/>
    </location>
</feature>
<dbReference type="SUPFAM" id="SSF46689">
    <property type="entry name" value="Homeodomain-like"/>
    <property type="match status" value="1"/>
</dbReference>
<keyword evidence="4" id="KW-0747">Spliceosome</keyword>
<evidence type="ECO:0000256" key="4">
    <source>
        <dbReference type="ARBA" id="ARBA00022728"/>
    </source>
</evidence>
<evidence type="ECO:0000256" key="2">
    <source>
        <dbReference type="ARBA" id="ARBA00010506"/>
    </source>
</evidence>
<dbReference type="InterPro" id="IPR047242">
    <property type="entry name" value="CDC5L/Cef1"/>
</dbReference>
<dbReference type="CDD" id="cd11659">
    <property type="entry name" value="SANT_CDC5_II"/>
    <property type="match status" value="1"/>
</dbReference>
<feature type="domain" description="Myb-like" evidence="11">
    <location>
        <begin position="45"/>
        <end position="94"/>
    </location>
</feature>
<evidence type="ECO:0000256" key="1">
    <source>
        <dbReference type="ARBA" id="ARBA00004123"/>
    </source>
</evidence>
<dbReference type="GO" id="GO:0000398">
    <property type="term" value="P:mRNA splicing, via spliceosome"/>
    <property type="evidence" value="ECO:0007669"/>
    <property type="project" value="InterPro"/>
</dbReference>